<keyword evidence="2" id="KW-1185">Reference proteome</keyword>
<dbReference type="Proteomes" id="UP001057532">
    <property type="component" value="Chromosome"/>
</dbReference>
<protein>
    <submittedName>
        <fullName evidence="1">Uncharacterized protein</fullName>
    </submittedName>
</protein>
<reference evidence="1" key="1">
    <citation type="submission" date="2022-05" db="EMBL/GenBank/DDBJ databases">
        <authorList>
            <person name="Oliphant S.A."/>
            <person name="Watson-Haigh N.S."/>
            <person name="Sumby K.M."/>
            <person name="Gardner J.M."/>
            <person name="Jiranek V."/>
        </authorList>
    </citation>
    <scope>NUCLEOTIDE SEQUENCE</scope>
    <source>
        <strain evidence="1">Ru20-1</strain>
    </source>
</reference>
<organism evidence="1 2">
    <name type="scientific">Fructilactobacillus ixorae</name>
    <dbReference type="NCBI Taxonomy" id="1750535"/>
    <lineage>
        <taxon>Bacteria</taxon>
        <taxon>Bacillati</taxon>
        <taxon>Bacillota</taxon>
        <taxon>Bacilli</taxon>
        <taxon>Lactobacillales</taxon>
        <taxon>Lactobacillaceae</taxon>
        <taxon>Fructilactobacillus</taxon>
    </lineage>
</organism>
<proteinExistence type="predicted"/>
<sequence>MNEITNKEILGCAEPNIIVADITKASTLVKVNGVSKNAGSLILAYKLR</sequence>
<evidence type="ECO:0000313" key="1">
    <source>
        <dbReference type="EMBL" id="USS93352.1"/>
    </source>
</evidence>
<gene>
    <name evidence="1" type="ORF">M8332_00340</name>
</gene>
<dbReference type="RefSeq" id="WP_252780170.1">
    <property type="nucleotide sequence ID" value="NZ_CP097478.1"/>
</dbReference>
<accession>A0ABY5C3J6</accession>
<dbReference type="EMBL" id="CP097478">
    <property type="protein sequence ID" value="USS93352.1"/>
    <property type="molecule type" value="Genomic_DNA"/>
</dbReference>
<name>A0ABY5C3J6_9LACO</name>
<evidence type="ECO:0000313" key="2">
    <source>
        <dbReference type="Proteomes" id="UP001057532"/>
    </source>
</evidence>